<keyword evidence="2" id="KW-0732">Signal</keyword>
<accession>A0A9X3J2Q4</accession>
<sequence>MGRTLLVTSALLLSTACDAAVVAQAETRTEVEAEAAAAAAVAAEADVAVVAAAPATASIELQADSFRLAEVTALVQGGTIETAEELELAVNDPAAGINRIDIDADGQVDHVEVVEVRGDARVDFEMKVIPSSRASVVHAVDLRDRDGGGQPRHQRGVVLGQLLGRGPLLGRRGGPRRCVDIRGAGALRGDRGVRRPAAAGVGVRGRPADVPQRLRGGGDGAVDPPGHLKHGHWKATGGLPPGHAKGHVGFEGHGGFGGHAKGHGKGGFDGHAKGGGSAKGGFGGGPGKGHDGGGSAKGGSGLGGPGGPKHHGGKSRGGSPAPKQSMHGGGPKGGAGPKGGGRPKGGGKGKK</sequence>
<dbReference type="PROSITE" id="PS00018">
    <property type="entry name" value="EF_HAND_1"/>
    <property type="match status" value="1"/>
</dbReference>
<evidence type="ECO:0000313" key="4">
    <source>
        <dbReference type="Proteomes" id="UP001150924"/>
    </source>
</evidence>
<dbReference type="RefSeq" id="WP_267778267.1">
    <property type="nucleotide sequence ID" value="NZ_JAPNKE010000002.1"/>
</dbReference>
<feature type="chain" id="PRO_5040826711" evidence="2">
    <location>
        <begin position="20"/>
        <end position="351"/>
    </location>
</feature>
<evidence type="ECO:0000256" key="1">
    <source>
        <dbReference type="SAM" id="MobiDB-lite"/>
    </source>
</evidence>
<name>A0A9X3J2Q4_9BACT</name>
<keyword evidence="4" id="KW-1185">Reference proteome</keyword>
<comment type="caution">
    <text evidence="3">The sequence shown here is derived from an EMBL/GenBank/DDBJ whole genome shotgun (WGS) entry which is preliminary data.</text>
</comment>
<evidence type="ECO:0000256" key="2">
    <source>
        <dbReference type="SAM" id="SignalP"/>
    </source>
</evidence>
<dbReference type="Proteomes" id="UP001150924">
    <property type="component" value="Unassembled WGS sequence"/>
</dbReference>
<feature type="signal peptide" evidence="2">
    <location>
        <begin position="1"/>
        <end position="19"/>
    </location>
</feature>
<feature type="compositionally biased region" description="Gly residues" evidence="1">
    <location>
        <begin position="327"/>
        <end position="344"/>
    </location>
</feature>
<feature type="compositionally biased region" description="Gly residues" evidence="1">
    <location>
        <begin position="273"/>
        <end position="307"/>
    </location>
</feature>
<evidence type="ECO:0000313" key="3">
    <source>
        <dbReference type="EMBL" id="MCY1014052.1"/>
    </source>
</evidence>
<protein>
    <submittedName>
        <fullName evidence="3">Uncharacterized protein</fullName>
    </submittedName>
</protein>
<dbReference type="EMBL" id="JAPNKE010000002">
    <property type="protein sequence ID" value="MCY1014052.1"/>
    <property type="molecule type" value="Genomic_DNA"/>
</dbReference>
<dbReference type="InterPro" id="IPR018247">
    <property type="entry name" value="EF_Hand_1_Ca_BS"/>
</dbReference>
<dbReference type="PROSITE" id="PS51257">
    <property type="entry name" value="PROKAR_LIPOPROTEIN"/>
    <property type="match status" value="1"/>
</dbReference>
<feature type="compositionally biased region" description="Low complexity" evidence="1">
    <location>
        <begin position="197"/>
        <end position="211"/>
    </location>
</feature>
<feature type="region of interest" description="Disordered" evidence="1">
    <location>
        <begin position="197"/>
        <end position="351"/>
    </location>
</feature>
<gene>
    <name evidence="3" type="ORF">OV079_52745</name>
</gene>
<dbReference type="AlphaFoldDB" id="A0A9X3J2Q4"/>
<organism evidence="3 4">
    <name type="scientific">Nannocystis pusilla</name>
    <dbReference type="NCBI Taxonomy" id="889268"/>
    <lineage>
        <taxon>Bacteria</taxon>
        <taxon>Pseudomonadati</taxon>
        <taxon>Myxococcota</taxon>
        <taxon>Polyangia</taxon>
        <taxon>Nannocystales</taxon>
        <taxon>Nannocystaceae</taxon>
        <taxon>Nannocystis</taxon>
    </lineage>
</organism>
<reference evidence="3" key="1">
    <citation type="submission" date="2022-11" db="EMBL/GenBank/DDBJ databases">
        <title>Minimal conservation of predation-associated metabolite biosynthetic gene clusters underscores biosynthetic potential of Myxococcota including descriptions for ten novel species: Archangium lansinium sp. nov., Myxococcus landrumus sp. nov., Nannocystis bai.</title>
        <authorList>
            <person name="Ahearne A."/>
            <person name="Stevens C."/>
            <person name="Phillips K."/>
        </authorList>
    </citation>
    <scope>NUCLEOTIDE SEQUENCE</scope>
    <source>
        <strain evidence="3">Na p29</strain>
    </source>
</reference>
<proteinExistence type="predicted"/>
<feature type="compositionally biased region" description="Gly residues" evidence="1">
    <location>
        <begin position="249"/>
        <end position="265"/>
    </location>
</feature>